<dbReference type="PROSITE" id="PS00572">
    <property type="entry name" value="GLYCOSYL_HYDROL_F1_1"/>
    <property type="match status" value="1"/>
</dbReference>
<evidence type="ECO:0000256" key="12">
    <source>
        <dbReference type="RuleBase" id="RU361175"/>
    </source>
</evidence>
<feature type="binding site" evidence="10">
    <location>
        <position position="20"/>
    </location>
    <ligand>
        <name>substrate</name>
    </ligand>
</feature>
<evidence type="ECO:0000256" key="8">
    <source>
        <dbReference type="ARBA" id="ARBA00023326"/>
    </source>
</evidence>
<evidence type="ECO:0000256" key="3">
    <source>
        <dbReference type="ARBA" id="ARBA00012744"/>
    </source>
</evidence>
<dbReference type="EMBL" id="FQZP01000039">
    <property type="protein sequence ID" value="SHJ30164.1"/>
    <property type="molecule type" value="Genomic_DNA"/>
</dbReference>
<dbReference type="PANTHER" id="PTHR10353:SF36">
    <property type="entry name" value="LP05116P"/>
    <property type="match status" value="1"/>
</dbReference>
<dbReference type="Pfam" id="PF00232">
    <property type="entry name" value="Glyco_hydro_1"/>
    <property type="match status" value="1"/>
</dbReference>
<dbReference type="GO" id="GO:0030245">
    <property type="term" value="P:cellulose catabolic process"/>
    <property type="evidence" value="ECO:0007669"/>
    <property type="project" value="UniProtKB-KW"/>
</dbReference>
<dbReference type="InterPro" id="IPR017736">
    <property type="entry name" value="Glyco_hydro_1_beta-glucosidase"/>
</dbReference>
<feature type="binding site" evidence="10">
    <location>
        <position position="165"/>
    </location>
    <ligand>
        <name>substrate</name>
    </ligand>
</feature>
<feature type="active site" description="Nucleophile" evidence="9 11">
    <location>
        <position position="360"/>
    </location>
</feature>
<dbReference type="GO" id="GO:0005829">
    <property type="term" value="C:cytosol"/>
    <property type="evidence" value="ECO:0007669"/>
    <property type="project" value="TreeGrafter"/>
</dbReference>
<evidence type="ECO:0000313" key="14">
    <source>
        <dbReference type="Proteomes" id="UP000324781"/>
    </source>
</evidence>
<reference evidence="13 14" key="1">
    <citation type="submission" date="2016-11" db="EMBL/GenBank/DDBJ databases">
        <authorList>
            <person name="Varghese N."/>
            <person name="Submissions S."/>
        </authorList>
    </citation>
    <scope>NUCLEOTIDE SEQUENCE [LARGE SCALE GENOMIC DNA]</scope>
    <source>
        <strain evidence="13 14">DSM 19027</strain>
    </source>
</reference>
<keyword evidence="7 12" id="KW-0326">Glycosidase</keyword>
<keyword evidence="6" id="KW-0119">Carbohydrate metabolism</keyword>
<protein>
    <recommendedName>
        <fullName evidence="3 12">Beta-glucosidase</fullName>
        <ecNumber evidence="3 12">3.2.1.21</ecNumber>
    </recommendedName>
</protein>
<dbReference type="EC" id="3.2.1.21" evidence="3 12"/>
<feature type="binding site" evidence="10">
    <location>
        <position position="305"/>
    </location>
    <ligand>
        <name>substrate</name>
    </ligand>
</feature>
<organism evidence="13 14">
    <name type="scientific">Thermoclostridium caenicola</name>
    <dbReference type="NCBI Taxonomy" id="659425"/>
    <lineage>
        <taxon>Bacteria</taxon>
        <taxon>Bacillati</taxon>
        <taxon>Bacillota</taxon>
        <taxon>Clostridia</taxon>
        <taxon>Eubacteriales</taxon>
        <taxon>Oscillospiraceae</taxon>
        <taxon>Thermoclostridium</taxon>
    </lineage>
</organism>
<dbReference type="SUPFAM" id="SSF51445">
    <property type="entry name" value="(Trans)glycosidases"/>
    <property type="match status" value="1"/>
</dbReference>
<keyword evidence="8" id="KW-0624">Polysaccharide degradation</keyword>
<evidence type="ECO:0000256" key="5">
    <source>
        <dbReference type="ARBA" id="ARBA00023001"/>
    </source>
</evidence>
<evidence type="ECO:0000256" key="11">
    <source>
        <dbReference type="PROSITE-ProRule" id="PRU10055"/>
    </source>
</evidence>
<feature type="binding site" evidence="10">
    <location>
        <position position="407"/>
    </location>
    <ligand>
        <name>substrate</name>
    </ligand>
</feature>
<feature type="active site" description="Proton donor" evidence="9">
    <location>
        <position position="166"/>
    </location>
</feature>
<evidence type="ECO:0000256" key="4">
    <source>
        <dbReference type="ARBA" id="ARBA00022801"/>
    </source>
</evidence>
<evidence type="ECO:0000256" key="1">
    <source>
        <dbReference type="ARBA" id="ARBA00000448"/>
    </source>
</evidence>
<dbReference type="FunFam" id="3.20.20.80:FF:000004">
    <property type="entry name" value="Beta-glucosidase 6-phospho-beta-glucosidase"/>
    <property type="match status" value="1"/>
</dbReference>
<name>A0A1M6I6X3_9FIRM</name>
<evidence type="ECO:0000256" key="6">
    <source>
        <dbReference type="ARBA" id="ARBA00023277"/>
    </source>
</evidence>
<dbReference type="Proteomes" id="UP000324781">
    <property type="component" value="Unassembled WGS sequence"/>
</dbReference>
<comment type="similarity">
    <text evidence="2 12">Belongs to the glycosyl hydrolase 1 family.</text>
</comment>
<evidence type="ECO:0000256" key="9">
    <source>
        <dbReference type="PIRSR" id="PIRSR617736-1"/>
    </source>
</evidence>
<dbReference type="PROSITE" id="PS00653">
    <property type="entry name" value="GLYCOSYL_HYDROL_F1_2"/>
    <property type="match status" value="1"/>
</dbReference>
<dbReference type="AlphaFoldDB" id="A0A1M6I6X3"/>
<dbReference type="Gene3D" id="3.20.20.80">
    <property type="entry name" value="Glycosidases"/>
    <property type="match status" value="1"/>
</dbReference>
<dbReference type="InterPro" id="IPR033132">
    <property type="entry name" value="GH_1_N_CS"/>
</dbReference>
<evidence type="ECO:0000256" key="7">
    <source>
        <dbReference type="ARBA" id="ARBA00023295"/>
    </source>
</evidence>
<evidence type="ECO:0000256" key="10">
    <source>
        <dbReference type="PIRSR" id="PIRSR617736-2"/>
    </source>
</evidence>
<feature type="binding site" evidence="10">
    <location>
        <position position="121"/>
    </location>
    <ligand>
        <name>substrate</name>
    </ligand>
</feature>
<keyword evidence="5" id="KW-0136">Cellulose degradation</keyword>
<dbReference type="PRINTS" id="PR00131">
    <property type="entry name" value="GLHYDRLASE1"/>
</dbReference>
<dbReference type="InterPro" id="IPR018120">
    <property type="entry name" value="Glyco_hydro_1_AS"/>
</dbReference>
<proteinExistence type="inferred from homology"/>
<dbReference type="NCBIfam" id="TIGR03356">
    <property type="entry name" value="BGL"/>
    <property type="match status" value="1"/>
</dbReference>
<feature type="binding site" evidence="10">
    <location>
        <begin position="414"/>
        <end position="415"/>
    </location>
    <ligand>
        <name>substrate</name>
    </ligand>
</feature>
<keyword evidence="14" id="KW-1185">Reference proteome</keyword>
<gene>
    <name evidence="13" type="ORF">SAMN05444373_103915</name>
</gene>
<keyword evidence="4 12" id="KW-0378">Hydrolase</keyword>
<evidence type="ECO:0000256" key="2">
    <source>
        <dbReference type="ARBA" id="ARBA00010838"/>
    </source>
</evidence>
<comment type="catalytic activity">
    <reaction evidence="1 12">
        <text>Hydrolysis of terminal, non-reducing beta-D-glucosyl residues with release of beta-D-glucose.</text>
        <dbReference type="EC" id="3.2.1.21"/>
    </reaction>
</comment>
<sequence length="459" mass="52427">MSRSHFPPDFVWGVAAASYQIEGAAYEGLKGPSVWDEFVKKEGAIANRDTGDTACDHFHRYEEDVAIMSELGYPVYRLSINWPRVIPTGTGKVYTEGLDFYDRLIDTLLAKNITPYVTLFHWEYPQALQEKGGWLNPDSPKWFAEFTQVIVDKLSDRVHNWITINEPQCFLVLGHYDGVHAPGLKMPVKDILAMAHHVFIAHGEAVKVIRSSARTKPHIGLAMVGSTFIPFTDTPEDIEAARQALFGFHGRSEGLWSAGLWFDPMLLGKYPEAYYRAYGDQIPDIRPEDLQTMAQPIDFLGLNIYTSPQVRKGPGGQPEIVPYKTGMPRAHNGWPVTPKSLYWGPRFYYERYKLPIYITENGLANQDWVSLDGKVHDPQRIDYLRRYLLELDRAIADGVNVKGYLQWSILDNFEWAEGYDKRFGLIYVDFETQKRTVKDSARWYANVIKTNGEALFEGI</sequence>
<evidence type="ECO:0000313" key="13">
    <source>
        <dbReference type="EMBL" id="SHJ30164.1"/>
    </source>
</evidence>
<dbReference type="InterPro" id="IPR001360">
    <property type="entry name" value="Glyco_hydro_1"/>
</dbReference>
<dbReference type="InterPro" id="IPR017853">
    <property type="entry name" value="GH"/>
</dbReference>
<dbReference type="GO" id="GO:0008422">
    <property type="term" value="F:beta-glucosidase activity"/>
    <property type="evidence" value="ECO:0007669"/>
    <property type="project" value="UniProtKB-EC"/>
</dbReference>
<dbReference type="PANTHER" id="PTHR10353">
    <property type="entry name" value="GLYCOSYL HYDROLASE"/>
    <property type="match status" value="1"/>
</dbReference>
<dbReference type="RefSeq" id="WP_149679153.1">
    <property type="nucleotide sequence ID" value="NZ_FQZP01000039.1"/>
</dbReference>
<accession>A0A1M6I6X3</accession>
<dbReference type="OrthoDB" id="2339329at2"/>